<keyword evidence="1" id="KW-0175">Coiled coil</keyword>
<organism evidence="2">
    <name type="scientific">uncultured Caudovirales phage</name>
    <dbReference type="NCBI Taxonomy" id="2100421"/>
    <lineage>
        <taxon>Viruses</taxon>
        <taxon>Duplodnaviria</taxon>
        <taxon>Heunggongvirae</taxon>
        <taxon>Uroviricota</taxon>
        <taxon>Caudoviricetes</taxon>
        <taxon>Peduoviridae</taxon>
        <taxon>Maltschvirus</taxon>
        <taxon>Maltschvirus maltsch</taxon>
    </lineage>
</organism>
<proteinExistence type="predicted"/>
<feature type="coiled-coil region" evidence="1">
    <location>
        <begin position="47"/>
        <end position="74"/>
    </location>
</feature>
<reference evidence="2" key="1">
    <citation type="submission" date="2020-04" db="EMBL/GenBank/DDBJ databases">
        <authorList>
            <person name="Chiriac C."/>
            <person name="Salcher M."/>
            <person name="Ghai R."/>
            <person name="Kavagutti S V."/>
        </authorList>
    </citation>
    <scope>NUCLEOTIDE SEQUENCE</scope>
</reference>
<evidence type="ECO:0000313" key="2">
    <source>
        <dbReference type="EMBL" id="CAB4146910.1"/>
    </source>
</evidence>
<evidence type="ECO:0000256" key="1">
    <source>
        <dbReference type="SAM" id="Coils"/>
    </source>
</evidence>
<dbReference type="EMBL" id="LR796491">
    <property type="protein sequence ID" value="CAB4146910.1"/>
    <property type="molecule type" value="Genomic_DNA"/>
</dbReference>
<gene>
    <name evidence="2" type="ORF">UFOVP506_2</name>
</gene>
<accession>A0A6J5MPC1</accession>
<sequence>MYWDEERLKNWAATPDIIGAIHLDAALYGVPEKEMTKIKIVGLSKSLNAAHSKLVKAHLKIRKLEKENALLQKELEKEKA</sequence>
<protein>
    <submittedName>
        <fullName evidence="2">Uncharacterized protein</fullName>
    </submittedName>
</protein>
<name>A0A6J5MPC1_9CAUD</name>